<evidence type="ECO:0000313" key="2">
    <source>
        <dbReference type="EMBL" id="GGL56904.1"/>
    </source>
</evidence>
<organism evidence="2 3">
    <name type="scientific">Microlunatus endophyticus</name>
    <dbReference type="NCBI Taxonomy" id="1716077"/>
    <lineage>
        <taxon>Bacteria</taxon>
        <taxon>Bacillati</taxon>
        <taxon>Actinomycetota</taxon>
        <taxon>Actinomycetes</taxon>
        <taxon>Propionibacteriales</taxon>
        <taxon>Propionibacteriaceae</taxon>
        <taxon>Microlunatus</taxon>
    </lineage>
</organism>
<keyword evidence="1" id="KW-0472">Membrane</keyword>
<keyword evidence="1" id="KW-0812">Transmembrane</keyword>
<evidence type="ECO:0000256" key="1">
    <source>
        <dbReference type="SAM" id="Phobius"/>
    </source>
</evidence>
<keyword evidence="3" id="KW-1185">Reference proteome</keyword>
<reference evidence="2" key="1">
    <citation type="journal article" date="2014" name="Int. J. Syst. Evol. Microbiol.">
        <title>Complete genome sequence of Corynebacterium casei LMG S-19264T (=DSM 44701T), isolated from a smear-ripened cheese.</title>
        <authorList>
            <consortium name="US DOE Joint Genome Institute (JGI-PGF)"/>
            <person name="Walter F."/>
            <person name="Albersmeier A."/>
            <person name="Kalinowski J."/>
            <person name="Ruckert C."/>
        </authorList>
    </citation>
    <scope>NUCLEOTIDE SEQUENCE</scope>
    <source>
        <strain evidence="2">CGMCC 4.7306</strain>
    </source>
</reference>
<dbReference type="Proteomes" id="UP000613840">
    <property type="component" value="Unassembled WGS sequence"/>
</dbReference>
<feature type="transmembrane region" description="Helical" evidence="1">
    <location>
        <begin position="12"/>
        <end position="32"/>
    </location>
</feature>
<evidence type="ECO:0000313" key="3">
    <source>
        <dbReference type="Proteomes" id="UP000613840"/>
    </source>
</evidence>
<keyword evidence="1" id="KW-1133">Transmembrane helix</keyword>
<sequence length="196" mass="21438">MGGQVTVRSGGNVAVAIAVWLFCLVALVDGIWRGSATYIFHDVILVAAAAVAAWMVFFRPRVIVSDDGLRVINLLRSYEIPFASLVDWRVGGVLQLDVRADGDRIRKVTSWGAPGVRKQRPALSSVMGRNRFGAIPGQTPTATADLRSVTELAIEHREREWRRTHRSAEDAVAEVTWNWLPGAVVVTLIVVRVAVG</sequence>
<reference evidence="2" key="2">
    <citation type="submission" date="2020-09" db="EMBL/GenBank/DDBJ databases">
        <authorList>
            <person name="Sun Q."/>
            <person name="Zhou Y."/>
        </authorList>
    </citation>
    <scope>NUCLEOTIDE SEQUENCE</scope>
    <source>
        <strain evidence="2">CGMCC 4.7306</strain>
    </source>
</reference>
<evidence type="ECO:0008006" key="4">
    <source>
        <dbReference type="Google" id="ProtNLM"/>
    </source>
</evidence>
<feature type="transmembrane region" description="Helical" evidence="1">
    <location>
        <begin position="38"/>
        <end position="58"/>
    </location>
</feature>
<dbReference type="EMBL" id="BMMZ01000003">
    <property type="protein sequence ID" value="GGL56904.1"/>
    <property type="molecule type" value="Genomic_DNA"/>
</dbReference>
<gene>
    <name evidence="2" type="ORF">GCM10011575_14130</name>
</gene>
<comment type="caution">
    <text evidence="2">The sequence shown here is derived from an EMBL/GenBank/DDBJ whole genome shotgun (WGS) entry which is preliminary data.</text>
</comment>
<dbReference type="AlphaFoldDB" id="A0A917S4C3"/>
<protein>
    <recommendedName>
        <fullName evidence="4">PH domain-containing protein</fullName>
    </recommendedName>
</protein>
<name>A0A917S4C3_9ACTN</name>
<accession>A0A917S4C3</accession>
<dbReference type="RefSeq" id="WP_188894502.1">
    <property type="nucleotide sequence ID" value="NZ_BMMZ01000003.1"/>
</dbReference>
<proteinExistence type="predicted"/>